<evidence type="ECO:0000313" key="19">
    <source>
        <dbReference type="Proteomes" id="UP000177190"/>
    </source>
</evidence>
<comment type="pathway">
    <text evidence="3">Carbohydrate biosynthesis; gluconeogenesis.</text>
</comment>
<sequence>MEKAEKNILWFNEVGMADVPLVGGKNGSLGEMYTNLTSKGVNVPYGFAATSTFYWKFIKANKLDKDLSEIFKNLNPKNLQSVRAVGKAAREKIGTGIFAEELKKDLFEAYAELSKKYNVENTDVAVRTSGVAEDNPDASFAGQFETFLNITGKESLLRAVKNCFISFFTDRAIVYREQVKIDHLSVALSVGVQKMVRSDLGTSGVMFSCETESGFGDVVLINASYGLGENVVKGRVDPDQFYVFETTLKKGFSPILEKTLGTKLVKLIYTANPKNPTKDIATTKKERENFCISDKDILALAKWSVIVEDHYKKSMDMEWAEDGKTGELFIVQARPETVQSKKNLSVLEEYIINAAAKKIVLAEGMSVGSKIGQGTAKVIMSVKDIEKFKEGEVLVTDMTDPDWVPAMKIAKAIVTNRGGRTCFDGDTKILTDVGFITIKKIVEECENKEIKVLSVDEDNFNLEWKKVLNGFQKESEVVKTAVSQTGRMLDNEFISTKDHKFFTFNNRKGVFKELDDILKDREFLTSVSKIPSPDNKKFNRELAYLMGGIITDGSVYVSETHGEVQFIQKPTAGKKQFIKKMAVCMKNCFGYDFRKFEKKTSNGKIRGKNVVGSANAYRCYSKDIASKFKELEKEITQNILCGSDEAVYNFLAGVIDGDGTYNKNNKKINIFCSEEFLLEAIVVSCLKLKIAFQITKNRNIHNVQLLDKFSEIFKYTQRVKGEILERQKFGINLFSSKQLLSDIIERVNFMGRIKPYVENNLLIDGNKIKNNLIPMIAGQLENHELTKIVESDLKMYRVNFVENLAKQKVYDIEVEDNHNYLVFTSKLTPLIAHNCHAAIVGRELGVPTIVGTAMGTKKIKTGRKITVSCAGGEAGAVYDGIIPFEIKKTDILNIKETKTKITMNVGEPSNAFNLSFIPNDGVGLAREEFIIANDIKIHPNALINYPAIAGSRSGRDKILKNKIDALTLGYQDKTQFYIDKLAGGIGKIGAAFYPKQVIVRFSDFKTNEYRSLVGGDLYEMKEENPMIGFRGASRYYNPKFKDAFVLELKAIKKVREEFGLDNVVVMVPFCRTVEEGKKVLEIMKENGLSQKSGLKVYVMCEIPANVILAEKFLEIFDGFSIGSNDLTQLTLGLDRDNSEIAGVGNEKDEAVKELIEEAIKVCQNNNKYIGICGQAPSDFPDFAQFLVELGIESMSLNPDSVIKTKIAIAETEKNLENKKSENKS</sequence>
<dbReference type="InterPro" id="IPR040442">
    <property type="entry name" value="Pyrv_kinase-like_dom_sf"/>
</dbReference>
<dbReference type="EMBL" id="MHOM01000036">
    <property type="protein sequence ID" value="OGZ63431.1"/>
    <property type="molecule type" value="Genomic_DNA"/>
</dbReference>
<evidence type="ECO:0000256" key="10">
    <source>
        <dbReference type="ARBA" id="ARBA00022777"/>
    </source>
</evidence>
<dbReference type="SUPFAM" id="SSF56059">
    <property type="entry name" value="Glutathione synthetase ATP-binding domain-like"/>
    <property type="match status" value="1"/>
</dbReference>
<keyword evidence="10" id="KW-0418">Kinase</keyword>
<dbReference type="SMART" id="SM00306">
    <property type="entry name" value="HintN"/>
    <property type="match status" value="1"/>
</dbReference>
<dbReference type="InterPro" id="IPR006141">
    <property type="entry name" value="Intein_N"/>
</dbReference>
<evidence type="ECO:0000256" key="1">
    <source>
        <dbReference type="ARBA" id="ARBA00001946"/>
    </source>
</evidence>
<dbReference type="InterPro" id="IPR006142">
    <property type="entry name" value="INTEIN"/>
</dbReference>
<dbReference type="InterPro" id="IPR036637">
    <property type="entry name" value="Phosphohistidine_dom_sf"/>
</dbReference>
<evidence type="ECO:0000256" key="8">
    <source>
        <dbReference type="ARBA" id="ARBA00022723"/>
    </source>
</evidence>
<comment type="cofactor">
    <cofactor evidence="1">
        <name>Mg(2+)</name>
        <dbReference type="ChEBI" id="CHEBI:18420"/>
    </cofactor>
</comment>
<dbReference type="Pfam" id="PF14890">
    <property type="entry name" value="Intein_splicing"/>
    <property type="match status" value="1"/>
</dbReference>
<evidence type="ECO:0000256" key="2">
    <source>
        <dbReference type="ARBA" id="ARBA00002988"/>
    </source>
</evidence>
<dbReference type="FunFam" id="3.30.470.20:FF:000017">
    <property type="entry name" value="Phosphoenolpyruvate synthase"/>
    <property type="match status" value="1"/>
</dbReference>
<dbReference type="Gene3D" id="3.50.30.10">
    <property type="entry name" value="Phosphohistidine domain"/>
    <property type="match status" value="2"/>
</dbReference>
<dbReference type="PANTHER" id="PTHR43030:SF1">
    <property type="entry name" value="PHOSPHOENOLPYRUVATE SYNTHASE"/>
    <property type="match status" value="1"/>
</dbReference>
<dbReference type="InterPro" id="IPR006319">
    <property type="entry name" value="PEP_synth"/>
</dbReference>
<proteinExistence type="inferred from homology"/>
<dbReference type="InterPro" id="IPR036844">
    <property type="entry name" value="Hint_dom_sf"/>
</dbReference>
<organism evidence="18 19">
    <name type="scientific">Candidatus Staskawiczbacteria bacterium RIFCSPHIGHO2_01_FULL_36_16</name>
    <dbReference type="NCBI Taxonomy" id="1802200"/>
    <lineage>
        <taxon>Bacteria</taxon>
        <taxon>Candidatus Staskawicziibacteriota</taxon>
    </lineage>
</organism>
<keyword evidence="11" id="KW-0068">Autocatalytic cleavage</keyword>
<dbReference type="PROSITE" id="PS50819">
    <property type="entry name" value="INTEIN_ENDONUCLEASE"/>
    <property type="match status" value="1"/>
</dbReference>
<dbReference type="SUPFAM" id="SSF51621">
    <property type="entry name" value="Phosphoenolpyruvate/pyruvate domain"/>
    <property type="match status" value="1"/>
</dbReference>
<dbReference type="SUPFAM" id="SSF52009">
    <property type="entry name" value="Phosphohistidine domain"/>
    <property type="match status" value="1"/>
</dbReference>
<dbReference type="InterPro" id="IPR003587">
    <property type="entry name" value="Hint_dom_N"/>
</dbReference>
<evidence type="ECO:0000256" key="15">
    <source>
        <dbReference type="ARBA" id="ARBA00033470"/>
    </source>
</evidence>
<dbReference type="InterPro" id="IPR013815">
    <property type="entry name" value="ATP_grasp_subdomain_1"/>
</dbReference>
<comment type="similarity">
    <text evidence="4">Belongs to the PEP-utilizing enzyme family.</text>
</comment>
<dbReference type="Gene3D" id="3.30.1490.20">
    <property type="entry name" value="ATP-grasp fold, A domain"/>
    <property type="match status" value="1"/>
</dbReference>
<dbReference type="EC" id="2.7.9.2" evidence="5"/>
<dbReference type="GO" id="GO:0006094">
    <property type="term" value="P:gluconeogenesis"/>
    <property type="evidence" value="ECO:0007669"/>
    <property type="project" value="UniProtKB-UniPathway"/>
</dbReference>
<dbReference type="Gene3D" id="3.30.470.20">
    <property type="entry name" value="ATP-grasp fold, B domain"/>
    <property type="match status" value="1"/>
</dbReference>
<evidence type="ECO:0000256" key="14">
    <source>
        <dbReference type="ARBA" id="ARBA00023000"/>
    </source>
</evidence>
<dbReference type="Pfam" id="PF00391">
    <property type="entry name" value="PEP-utilizers"/>
    <property type="match status" value="1"/>
</dbReference>
<dbReference type="PANTHER" id="PTHR43030">
    <property type="entry name" value="PHOSPHOENOLPYRUVATE SYNTHASE"/>
    <property type="match status" value="1"/>
</dbReference>
<dbReference type="STRING" id="1802200.A2812_01775"/>
<feature type="domain" description="DOD-type homing endonuclease" evidence="17">
    <location>
        <begin position="545"/>
        <end position="690"/>
    </location>
</feature>
<comment type="catalytic activity">
    <reaction evidence="16">
        <text>pyruvate + ATP + H2O = phosphoenolpyruvate + AMP + phosphate + 2 H(+)</text>
        <dbReference type="Rhea" id="RHEA:11364"/>
        <dbReference type="ChEBI" id="CHEBI:15361"/>
        <dbReference type="ChEBI" id="CHEBI:15377"/>
        <dbReference type="ChEBI" id="CHEBI:15378"/>
        <dbReference type="ChEBI" id="CHEBI:30616"/>
        <dbReference type="ChEBI" id="CHEBI:43474"/>
        <dbReference type="ChEBI" id="CHEBI:58702"/>
        <dbReference type="ChEBI" id="CHEBI:456215"/>
        <dbReference type="EC" id="2.7.9.2"/>
    </reaction>
</comment>
<gene>
    <name evidence="18" type="ORF">A2812_01775</name>
</gene>
<keyword evidence="9" id="KW-0547">Nucleotide-binding</keyword>
<name>A0A1G2HMH8_9BACT</name>
<dbReference type="InterPro" id="IPR015813">
    <property type="entry name" value="Pyrv/PenolPyrv_kinase-like_dom"/>
</dbReference>
<dbReference type="InterPro" id="IPR002192">
    <property type="entry name" value="PPDK_AMP/ATP-bd"/>
</dbReference>
<dbReference type="SUPFAM" id="SSF51294">
    <property type="entry name" value="Hedgehog/intein (Hint) domain"/>
    <property type="match status" value="1"/>
</dbReference>
<dbReference type="GO" id="GO:0046872">
    <property type="term" value="F:metal ion binding"/>
    <property type="evidence" value="ECO:0007669"/>
    <property type="project" value="UniProtKB-KW"/>
</dbReference>
<dbReference type="InterPro" id="IPR000121">
    <property type="entry name" value="PEP_util_C"/>
</dbReference>
<keyword evidence="8" id="KW-0479">Metal-binding</keyword>
<accession>A0A1G2HMH8</accession>
<evidence type="ECO:0000256" key="3">
    <source>
        <dbReference type="ARBA" id="ARBA00004742"/>
    </source>
</evidence>
<dbReference type="InterPro" id="IPR030934">
    <property type="entry name" value="Intein_C"/>
</dbReference>
<dbReference type="Gene3D" id="3.10.28.10">
    <property type="entry name" value="Homing endonucleases"/>
    <property type="match status" value="1"/>
</dbReference>
<dbReference type="InterPro" id="IPR023151">
    <property type="entry name" value="PEP_util_CS"/>
</dbReference>
<dbReference type="Pfam" id="PF02896">
    <property type="entry name" value="PEP-utilizers_C"/>
    <property type="match status" value="1"/>
</dbReference>
<dbReference type="PROSITE" id="PS50818">
    <property type="entry name" value="INTEIN_C_TER"/>
    <property type="match status" value="1"/>
</dbReference>
<evidence type="ECO:0000256" key="6">
    <source>
        <dbReference type="ARBA" id="ARBA00021623"/>
    </source>
</evidence>
<dbReference type="Pfam" id="PF01326">
    <property type="entry name" value="PPDK_N"/>
    <property type="match status" value="1"/>
</dbReference>
<dbReference type="Gene3D" id="3.20.20.60">
    <property type="entry name" value="Phosphoenolpyruvate-binding domains"/>
    <property type="match status" value="1"/>
</dbReference>
<evidence type="ECO:0000313" key="18">
    <source>
        <dbReference type="EMBL" id="OGZ63431.1"/>
    </source>
</evidence>
<dbReference type="NCBIfam" id="TIGR01443">
    <property type="entry name" value="intein_Cterm"/>
    <property type="match status" value="1"/>
</dbReference>
<protein>
    <recommendedName>
        <fullName evidence="6">Phosphoenolpyruvate synthase</fullName>
        <ecNumber evidence="5">2.7.9.2</ecNumber>
    </recommendedName>
    <alternativeName>
        <fullName evidence="15">Pyruvate, water dikinase</fullName>
    </alternativeName>
</protein>
<evidence type="ECO:0000256" key="4">
    <source>
        <dbReference type="ARBA" id="ARBA00007837"/>
    </source>
</evidence>
<keyword evidence="14" id="KW-0651">Protein splicing</keyword>
<evidence type="ECO:0000259" key="17">
    <source>
        <dbReference type="PROSITE" id="PS50819"/>
    </source>
</evidence>
<dbReference type="NCBIfam" id="TIGR01445">
    <property type="entry name" value="intein_Nterm"/>
    <property type="match status" value="1"/>
</dbReference>
<dbReference type="GO" id="GO:0016539">
    <property type="term" value="P:intein-mediated protein splicing"/>
    <property type="evidence" value="ECO:0007669"/>
    <property type="project" value="InterPro"/>
</dbReference>
<keyword evidence="13" id="KW-0460">Magnesium</keyword>
<evidence type="ECO:0000256" key="12">
    <source>
        <dbReference type="ARBA" id="ARBA00022840"/>
    </source>
</evidence>
<evidence type="ECO:0000256" key="7">
    <source>
        <dbReference type="ARBA" id="ARBA00022679"/>
    </source>
</evidence>
<dbReference type="PRINTS" id="PR00379">
    <property type="entry name" value="INTEIN"/>
</dbReference>
<evidence type="ECO:0000256" key="13">
    <source>
        <dbReference type="ARBA" id="ARBA00022842"/>
    </source>
</evidence>
<dbReference type="InterPro" id="IPR027434">
    <property type="entry name" value="Homing_endonucl"/>
</dbReference>
<dbReference type="InterPro" id="IPR004042">
    <property type="entry name" value="Intein_endonuc_central"/>
</dbReference>
<evidence type="ECO:0000256" key="16">
    <source>
        <dbReference type="ARBA" id="ARBA00047700"/>
    </source>
</evidence>
<evidence type="ECO:0000256" key="11">
    <source>
        <dbReference type="ARBA" id="ARBA00022813"/>
    </source>
</evidence>
<comment type="function">
    <text evidence="2">Catalyzes the phosphorylation of pyruvate to phosphoenolpyruvate.</text>
</comment>
<dbReference type="SUPFAM" id="SSF55608">
    <property type="entry name" value="Homing endonucleases"/>
    <property type="match status" value="1"/>
</dbReference>
<evidence type="ECO:0000256" key="9">
    <source>
        <dbReference type="ARBA" id="ARBA00022741"/>
    </source>
</evidence>
<dbReference type="PROSITE" id="PS50817">
    <property type="entry name" value="INTEIN_N_TER"/>
    <property type="match status" value="1"/>
</dbReference>
<dbReference type="GO" id="GO:0004519">
    <property type="term" value="F:endonuclease activity"/>
    <property type="evidence" value="ECO:0007669"/>
    <property type="project" value="InterPro"/>
</dbReference>
<evidence type="ECO:0000256" key="5">
    <source>
        <dbReference type="ARBA" id="ARBA00011996"/>
    </source>
</evidence>
<dbReference type="CDD" id="cd00081">
    <property type="entry name" value="Hint"/>
    <property type="match status" value="1"/>
</dbReference>
<dbReference type="Gene3D" id="2.170.16.10">
    <property type="entry name" value="Hedgehog/Intein (Hint) domain"/>
    <property type="match status" value="2"/>
</dbReference>
<keyword evidence="7" id="KW-0808">Transferase</keyword>
<keyword evidence="12" id="KW-0067">ATP-binding</keyword>
<dbReference type="UniPathway" id="UPA00138"/>
<dbReference type="GO" id="GO:0005524">
    <property type="term" value="F:ATP binding"/>
    <property type="evidence" value="ECO:0007669"/>
    <property type="project" value="UniProtKB-KW"/>
</dbReference>
<dbReference type="Proteomes" id="UP000177190">
    <property type="component" value="Unassembled WGS sequence"/>
</dbReference>
<reference evidence="18 19" key="1">
    <citation type="journal article" date="2016" name="Nat. Commun.">
        <title>Thousands of microbial genomes shed light on interconnected biogeochemical processes in an aquifer system.</title>
        <authorList>
            <person name="Anantharaman K."/>
            <person name="Brown C.T."/>
            <person name="Hug L.A."/>
            <person name="Sharon I."/>
            <person name="Castelle C.J."/>
            <person name="Probst A.J."/>
            <person name="Thomas B.C."/>
            <person name="Singh A."/>
            <person name="Wilkins M.J."/>
            <person name="Karaoz U."/>
            <person name="Brodie E.L."/>
            <person name="Williams K.H."/>
            <person name="Hubbard S.S."/>
            <person name="Banfield J.F."/>
        </authorList>
    </citation>
    <scope>NUCLEOTIDE SEQUENCE [LARGE SCALE GENOMIC DNA]</scope>
</reference>
<dbReference type="AlphaFoldDB" id="A0A1G2HMH8"/>
<dbReference type="FunFam" id="3.30.1490.20:FF:000010">
    <property type="entry name" value="Phosphoenolpyruvate synthase"/>
    <property type="match status" value="1"/>
</dbReference>
<dbReference type="InterPro" id="IPR008279">
    <property type="entry name" value="PEP-util_enz_mobile_dom"/>
</dbReference>
<dbReference type="PROSITE" id="PS00742">
    <property type="entry name" value="PEP_ENZYMES_2"/>
    <property type="match status" value="1"/>
</dbReference>
<comment type="caution">
    <text evidence="18">The sequence shown here is derived from an EMBL/GenBank/DDBJ whole genome shotgun (WGS) entry which is preliminary data.</text>
</comment>
<dbReference type="GO" id="GO:0008986">
    <property type="term" value="F:pyruvate, water dikinase activity"/>
    <property type="evidence" value="ECO:0007669"/>
    <property type="project" value="UniProtKB-EC"/>
</dbReference>